<feature type="domain" description="Formyl transferase N-terminal" evidence="9">
    <location>
        <begin position="12"/>
        <end position="185"/>
    </location>
</feature>
<dbReference type="Gene3D" id="3.40.50.170">
    <property type="entry name" value="Formyl transferase, N-terminal domain"/>
    <property type="match status" value="1"/>
</dbReference>
<dbReference type="SUPFAM" id="SSF50486">
    <property type="entry name" value="FMT C-terminal domain-like"/>
    <property type="match status" value="1"/>
</dbReference>
<dbReference type="SUPFAM" id="SSF53328">
    <property type="entry name" value="Formyltransferase"/>
    <property type="match status" value="1"/>
</dbReference>
<accession>A0A2A5CI36</accession>
<dbReference type="Gene3D" id="3.10.25.10">
    <property type="entry name" value="Formyl transferase, C-terminal domain"/>
    <property type="match status" value="1"/>
</dbReference>
<dbReference type="Proteomes" id="UP000228987">
    <property type="component" value="Unassembled WGS sequence"/>
</dbReference>
<evidence type="ECO:0000256" key="1">
    <source>
        <dbReference type="ARBA" id="ARBA00002606"/>
    </source>
</evidence>
<dbReference type="Pfam" id="PF00551">
    <property type="entry name" value="Formyl_trans_N"/>
    <property type="match status" value="1"/>
</dbReference>
<gene>
    <name evidence="8" type="primary">fmt</name>
    <name evidence="11" type="ORF">COA71_01305</name>
</gene>
<keyword evidence="5 8" id="KW-0808">Transferase</keyword>
<dbReference type="InterPro" id="IPR005793">
    <property type="entry name" value="Formyl_trans_C"/>
</dbReference>
<dbReference type="EMBL" id="NVWI01000001">
    <property type="protein sequence ID" value="PCJ43539.1"/>
    <property type="molecule type" value="Genomic_DNA"/>
</dbReference>
<dbReference type="CDD" id="cd08704">
    <property type="entry name" value="Met_tRNA_FMT_C"/>
    <property type="match status" value="1"/>
</dbReference>
<evidence type="ECO:0000259" key="9">
    <source>
        <dbReference type="Pfam" id="PF00551"/>
    </source>
</evidence>
<evidence type="ECO:0000259" key="10">
    <source>
        <dbReference type="Pfam" id="PF02911"/>
    </source>
</evidence>
<comment type="similarity">
    <text evidence="2 8">Belongs to the Fmt family.</text>
</comment>
<dbReference type="CDD" id="cd08646">
    <property type="entry name" value="FMT_core_Met-tRNA-FMT_N"/>
    <property type="match status" value="1"/>
</dbReference>
<evidence type="ECO:0000313" key="11">
    <source>
        <dbReference type="EMBL" id="PCJ43539.1"/>
    </source>
</evidence>
<evidence type="ECO:0000256" key="7">
    <source>
        <dbReference type="ARBA" id="ARBA00048558"/>
    </source>
</evidence>
<comment type="caution">
    <text evidence="11">The sequence shown here is derived from an EMBL/GenBank/DDBJ whole genome shotgun (WGS) entry which is preliminary data.</text>
</comment>
<dbReference type="InterPro" id="IPR005794">
    <property type="entry name" value="Fmt"/>
</dbReference>
<comment type="function">
    <text evidence="1 8">Attaches a formyl group to the free amino group of methionyl-tRNA(fMet). The formyl group appears to play a dual role in the initiator identity of N-formylmethionyl-tRNA by promoting its recognition by IF2 and preventing the misappropriation of this tRNA by the elongation apparatus.</text>
</comment>
<dbReference type="InterPro" id="IPR036477">
    <property type="entry name" value="Formyl_transf_N_sf"/>
</dbReference>
<proteinExistence type="inferred from homology"/>
<evidence type="ECO:0000256" key="5">
    <source>
        <dbReference type="ARBA" id="ARBA00022679"/>
    </source>
</evidence>
<feature type="binding site" evidence="8">
    <location>
        <begin position="114"/>
        <end position="117"/>
    </location>
    <ligand>
        <name>(6S)-5,6,7,8-tetrahydrofolate</name>
        <dbReference type="ChEBI" id="CHEBI:57453"/>
    </ligand>
</feature>
<sequence>MNTSALRIGFAGTPDFAACHLEVLINAGYNILGVYTQPDRPAGRGKQAKPSPVKTLALASNLLVFQPQSLKSEEAQKQLQELNLDVLVVVAYGLILPQAILDLPHFGCINVHASLLPRWRGAAPIERALLAGDEKTGITIMQMDAGLDTGDMLLSKTTPIKVDDNSASLTARLTSIGKDALLDVLTQIQSGSLSPQTQDNKLNTYASKLSKEEALISWNKNAKEIQRQINAFYPRSPAYCFYNGQRLRIIQASTQNEALSIKTGTIVQVNQGGIKVACNNSCLLIKKIQLPGKAEINIKDFLNGRRDYFSPGKIFSSTPALD</sequence>
<dbReference type="InterPro" id="IPR044135">
    <property type="entry name" value="Met-tRNA-FMT_C"/>
</dbReference>
<name>A0A2A5CI36_9GAMM</name>
<dbReference type="GO" id="GO:0004479">
    <property type="term" value="F:methionyl-tRNA formyltransferase activity"/>
    <property type="evidence" value="ECO:0007669"/>
    <property type="project" value="UniProtKB-UniRule"/>
</dbReference>
<comment type="catalytic activity">
    <reaction evidence="7 8">
        <text>L-methionyl-tRNA(fMet) + (6R)-10-formyltetrahydrofolate = N-formyl-L-methionyl-tRNA(fMet) + (6S)-5,6,7,8-tetrahydrofolate + H(+)</text>
        <dbReference type="Rhea" id="RHEA:24380"/>
        <dbReference type="Rhea" id="RHEA-COMP:9952"/>
        <dbReference type="Rhea" id="RHEA-COMP:9953"/>
        <dbReference type="ChEBI" id="CHEBI:15378"/>
        <dbReference type="ChEBI" id="CHEBI:57453"/>
        <dbReference type="ChEBI" id="CHEBI:78530"/>
        <dbReference type="ChEBI" id="CHEBI:78844"/>
        <dbReference type="ChEBI" id="CHEBI:195366"/>
        <dbReference type="EC" id="2.1.2.9"/>
    </reaction>
</comment>
<reference evidence="12" key="1">
    <citation type="submission" date="2017-08" db="EMBL/GenBank/DDBJ databases">
        <title>A dynamic microbial community with high functional redundancy inhabits the cold, oxic subseafloor aquifer.</title>
        <authorList>
            <person name="Tully B.J."/>
            <person name="Wheat C.G."/>
            <person name="Glazer B.T."/>
            <person name="Huber J.A."/>
        </authorList>
    </citation>
    <scope>NUCLEOTIDE SEQUENCE [LARGE SCALE GENOMIC DNA]</scope>
</reference>
<dbReference type="AlphaFoldDB" id="A0A2A5CI36"/>
<evidence type="ECO:0000256" key="8">
    <source>
        <dbReference type="HAMAP-Rule" id="MF_00182"/>
    </source>
</evidence>
<dbReference type="PANTHER" id="PTHR11138:SF5">
    <property type="entry name" value="METHIONYL-TRNA FORMYLTRANSFERASE, MITOCHONDRIAL"/>
    <property type="match status" value="1"/>
</dbReference>
<dbReference type="InterPro" id="IPR037022">
    <property type="entry name" value="Formyl_trans_C_sf"/>
</dbReference>
<evidence type="ECO:0000256" key="3">
    <source>
        <dbReference type="ARBA" id="ARBA00012261"/>
    </source>
</evidence>
<dbReference type="InterPro" id="IPR001555">
    <property type="entry name" value="GART_AS"/>
</dbReference>
<organism evidence="11 12">
    <name type="scientific">SAR86 cluster bacterium</name>
    <dbReference type="NCBI Taxonomy" id="2030880"/>
    <lineage>
        <taxon>Bacteria</taxon>
        <taxon>Pseudomonadati</taxon>
        <taxon>Pseudomonadota</taxon>
        <taxon>Gammaproteobacteria</taxon>
        <taxon>SAR86 cluster</taxon>
    </lineage>
</organism>
<evidence type="ECO:0000256" key="2">
    <source>
        <dbReference type="ARBA" id="ARBA00010699"/>
    </source>
</evidence>
<dbReference type="GO" id="GO:0005829">
    <property type="term" value="C:cytosol"/>
    <property type="evidence" value="ECO:0007669"/>
    <property type="project" value="TreeGrafter"/>
</dbReference>
<keyword evidence="6 8" id="KW-0648">Protein biosynthesis</keyword>
<dbReference type="PANTHER" id="PTHR11138">
    <property type="entry name" value="METHIONYL-TRNA FORMYLTRANSFERASE"/>
    <property type="match status" value="1"/>
</dbReference>
<dbReference type="InterPro" id="IPR011034">
    <property type="entry name" value="Formyl_transferase-like_C_sf"/>
</dbReference>
<dbReference type="PROSITE" id="PS00373">
    <property type="entry name" value="GART"/>
    <property type="match status" value="1"/>
</dbReference>
<dbReference type="Pfam" id="PF02911">
    <property type="entry name" value="Formyl_trans_C"/>
    <property type="match status" value="1"/>
</dbReference>
<dbReference type="InterPro" id="IPR002376">
    <property type="entry name" value="Formyl_transf_N"/>
</dbReference>
<protein>
    <recommendedName>
        <fullName evidence="4 8">Methionyl-tRNA formyltransferase</fullName>
        <ecNumber evidence="3 8">2.1.2.9</ecNumber>
    </recommendedName>
</protein>
<feature type="domain" description="Formyl transferase C-terminal" evidence="10">
    <location>
        <begin position="208"/>
        <end position="305"/>
    </location>
</feature>
<evidence type="ECO:0000313" key="12">
    <source>
        <dbReference type="Proteomes" id="UP000228987"/>
    </source>
</evidence>
<evidence type="ECO:0000256" key="6">
    <source>
        <dbReference type="ARBA" id="ARBA00022917"/>
    </source>
</evidence>
<evidence type="ECO:0000256" key="4">
    <source>
        <dbReference type="ARBA" id="ARBA00016014"/>
    </source>
</evidence>
<dbReference type="HAMAP" id="MF_00182">
    <property type="entry name" value="Formyl_trans"/>
    <property type="match status" value="1"/>
</dbReference>
<dbReference type="EC" id="2.1.2.9" evidence="3 8"/>
<dbReference type="NCBIfam" id="TIGR00460">
    <property type="entry name" value="fmt"/>
    <property type="match status" value="1"/>
</dbReference>
<dbReference type="InterPro" id="IPR041711">
    <property type="entry name" value="Met-tRNA-FMT_N"/>
</dbReference>